<accession>A0ABS5XP92</accession>
<feature type="chain" id="PRO_5047330443" evidence="3">
    <location>
        <begin position="24"/>
        <end position="353"/>
    </location>
</feature>
<gene>
    <name evidence="5" type="ORF">J7302_25765</name>
</gene>
<reference evidence="5 6" key="1">
    <citation type="submission" date="2021-04" db="EMBL/GenBank/DDBJ databases">
        <title>Pseudomonas boanensis sp. nov., a bacterium isolated from river water used for household purposes in Boane District, Mozambique.</title>
        <authorList>
            <person name="Nicklasson M."/>
            <person name="Martin-Rodriguez A.J."/>
            <person name="Thorell K."/>
            <person name="Neves L."/>
            <person name="Mussagy A."/>
            <person name="Rydberg H.A."/>
            <person name="Hernroth B."/>
            <person name="Svensson-Stadler L."/>
            <person name="Sjoling A."/>
        </authorList>
    </citation>
    <scope>NUCLEOTIDE SEQUENCE [LARGE SCALE GENOMIC DNA]</scope>
    <source>
        <strain evidence="5 6">DB1</strain>
    </source>
</reference>
<feature type="domain" description="Photosynthesis system II assembly factor Ycf48/Hcf136-like" evidence="4">
    <location>
        <begin position="154"/>
        <end position="302"/>
    </location>
</feature>
<dbReference type="PANTHER" id="PTHR47199">
    <property type="entry name" value="PHOTOSYSTEM II STABILITY/ASSEMBLY FACTOR HCF136, CHLOROPLASTIC"/>
    <property type="match status" value="1"/>
</dbReference>
<dbReference type="SUPFAM" id="SSF110296">
    <property type="entry name" value="Oligoxyloglucan reducing end-specific cellobiohydrolase"/>
    <property type="match status" value="1"/>
</dbReference>
<organism evidence="5 6">
    <name type="scientific">Metapseudomonas boanensis</name>
    <dbReference type="NCBI Taxonomy" id="2822138"/>
    <lineage>
        <taxon>Bacteria</taxon>
        <taxon>Pseudomonadati</taxon>
        <taxon>Pseudomonadota</taxon>
        <taxon>Gammaproteobacteria</taxon>
        <taxon>Pseudomonadales</taxon>
        <taxon>Pseudomonadaceae</taxon>
        <taxon>Metapseudomonas</taxon>
    </lineage>
</organism>
<name>A0ABS5XP92_9GAMM</name>
<keyword evidence="5" id="KW-0378">Hydrolase</keyword>
<evidence type="ECO:0000313" key="5">
    <source>
        <dbReference type="EMBL" id="MBT8769522.1"/>
    </source>
</evidence>
<evidence type="ECO:0000256" key="2">
    <source>
        <dbReference type="ARBA" id="ARBA00023276"/>
    </source>
</evidence>
<evidence type="ECO:0000313" key="6">
    <source>
        <dbReference type="Proteomes" id="UP001519667"/>
    </source>
</evidence>
<proteinExistence type="predicted"/>
<dbReference type="Pfam" id="PF14870">
    <property type="entry name" value="PSII_BNR"/>
    <property type="match status" value="2"/>
</dbReference>
<keyword evidence="6" id="KW-1185">Reference proteome</keyword>
<keyword evidence="2" id="KW-0604">Photosystem II</keyword>
<dbReference type="InterPro" id="IPR028203">
    <property type="entry name" value="PSII_CF48-like_dom"/>
</dbReference>
<dbReference type="EMBL" id="JAGTIS010000031">
    <property type="protein sequence ID" value="MBT8769522.1"/>
    <property type="molecule type" value="Genomic_DNA"/>
</dbReference>
<sequence length="353" mass="37675">MLFSKRIALAALALALPAGISQAAPFIDVLDLPAQRSELAASNPLLDLAEAGKRLVAVGQRGHILYSDDGGKTWSQASVPVSSDLTAVHFATPTLGWAVGHDGVVLHSSDGGRTWTKQLDGRQLGRLMLDAYANHPDAERWLEEARRIESEGADKPFLDVWFEDERNGFIVGAFNLIFRTRDGGQSWEPWTDRTDNPSAFHLNAIGYDGRDLFVVGEQGLVLRLNPASERFEALTSPYQGSFFGVIGQPGSVLVYGLRGHVFRSTDGGANWVQVNTGLPVSITASARDASGHLYLLSQAGHTLRSLDGGASFQAVETGPLVPVSGAVAQAETGLVLAGNRGLSLRALAPAQQE</sequence>
<evidence type="ECO:0000256" key="1">
    <source>
        <dbReference type="ARBA" id="ARBA00022531"/>
    </source>
</evidence>
<dbReference type="GO" id="GO:0016787">
    <property type="term" value="F:hydrolase activity"/>
    <property type="evidence" value="ECO:0007669"/>
    <property type="project" value="UniProtKB-KW"/>
</dbReference>
<dbReference type="Gene3D" id="2.130.10.10">
    <property type="entry name" value="YVTN repeat-like/Quinoprotein amine dehydrogenase"/>
    <property type="match status" value="1"/>
</dbReference>
<feature type="domain" description="Photosynthesis system II assembly factor Ycf48/Hcf136-like" evidence="4">
    <location>
        <begin position="55"/>
        <end position="117"/>
    </location>
</feature>
<dbReference type="InterPro" id="IPR015943">
    <property type="entry name" value="WD40/YVTN_repeat-like_dom_sf"/>
</dbReference>
<evidence type="ECO:0000256" key="3">
    <source>
        <dbReference type="SAM" id="SignalP"/>
    </source>
</evidence>
<dbReference type="RefSeq" id="WP_215381586.1">
    <property type="nucleotide sequence ID" value="NZ_JAGTIS010000031.1"/>
</dbReference>
<protein>
    <submittedName>
        <fullName evidence="5">Glycosyl hydrolase</fullName>
    </submittedName>
</protein>
<dbReference type="Proteomes" id="UP001519667">
    <property type="component" value="Unassembled WGS sequence"/>
</dbReference>
<dbReference type="PANTHER" id="PTHR47199:SF2">
    <property type="entry name" value="PHOTOSYSTEM II STABILITY_ASSEMBLY FACTOR HCF136, CHLOROPLASTIC"/>
    <property type="match status" value="1"/>
</dbReference>
<evidence type="ECO:0000259" key="4">
    <source>
        <dbReference type="Pfam" id="PF14870"/>
    </source>
</evidence>
<dbReference type="CDD" id="cd15482">
    <property type="entry name" value="Sialidase_non-viral"/>
    <property type="match status" value="2"/>
</dbReference>
<feature type="signal peptide" evidence="3">
    <location>
        <begin position="1"/>
        <end position="23"/>
    </location>
</feature>
<comment type="caution">
    <text evidence="5">The sequence shown here is derived from an EMBL/GenBank/DDBJ whole genome shotgun (WGS) entry which is preliminary data.</text>
</comment>
<keyword evidence="1" id="KW-0602">Photosynthesis</keyword>
<keyword evidence="3" id="KW-0732">Signal</keyword>